<evidence type="ECO:0000256" key="1">
    <source>
        <dbReference type="ARBA" id="ARBA00009861"/>
    </source>
</evidence>
<comment type="similarity">
    <text evidence="1">Belongs to the plant acyltransferase family.</text>
</comment>
<reference evidence="4" key="3">
    <citation type="submission" date="2020-06" db="EMBL/GenBank/DDBJ databases">
        <title>Helianthus annuus Genome sequencing and assembly Release 2.</title>
        <authorList>
            <person name="Gouzy J."/>
            <person name="Langlade N."/>
            <person name="Munos S."/>
        </authorList>
    </citation>
    <scope>NUCLEOTIDE SEQUENCE</scope>
    <source>
        <tissue evidence="4">Leaves</tissue>
    </source>
</reference>
<reference evidence="4 6" key="1">
    <citation type="journal article" date="2017" name="Nature">
        <title>The sunflower genome provides insights into oil metabolism, flowering and Asterid evolution.</title>
        <authorList>
            <person name="Badouin H."/>
            <person name="Gouzy J."/>
            <person name="Grassa C.J."/>
            <person name="Murat F."/>
            <person name="Staton S.E."/>
            <person name="Cottret L."/>
            <person name="Lelandais-Briere C."/>
            <person name="Owens G.L."/>
            <person name="Carrere S."/>
            <person name="Mayjonade B."/>
            <person name="Legrand L."/>
            <person name="Gill N."/>
            <person name="Kane N.C."/>
            <person name="Bowers J.E."/>
            <person name="Hubner S."/>
            <person name="Bellec A."/>
            <person name="Berard A."/>
            <person name="Berges H."/>
            <person name="Blanchet N."/>
            <person name="Boniface M.C."/>
            <person name="Brunel D."/>
            <person name="Catrice O."/>
            <person name="Chaidir N."/>
            <person name="Claudel C."/>
            <person name="Donnadieu C."/>
            <person name="Faraut T."/>
            <person name="Fievet G."/>
            <person name="Helmstetter N."/>
            <person name="King M."/>
            <person name="Knapp S.J."/>
            <person name="Lai Z."/>
            <person name="Le Paslier M.C."/>
            <person name="Lippi Y."/>
            <person name="Lorenzon L."/>
            <person name="Mandel J.R."/>
            <person name="Marage G."/>
            <person name="Marchand G."/>
            <person name="Marquand E."/>
            <person name="Bret-Mestries E."/>
            <person name="Morien E."/>
            <person name="Nambeesan S."/>
            <person name="Nguyen T."/>
            <person name="Pegot-Espagnet P."/>
            <person name="Pouilly N."/>
            <person name="Raftis F."/>
            <person name="Sallet E."/>
            <person name="Schiex T."/>
            <person name="Thomas J."/>
            <person name="Vandecasteele C."/>
            <person name="Vares D."/>
            <person name="Vear F."/>
            <person name="Vautrin S."/>
            <person name="Crespi M."/>
            <person name="Mangin B."/>
            <person name="Burke J.M."/>
            <person name="Salse J."/>
            <person name="Munos S."/>
            <person name="Vincourt P."/>
            <person name="Rieseberg L.H."/>
            <person name="Langlade N.B."/>
        </authorList>
    </citation>
    <scope>NUCLEOTIDE SEQUENCE [LARGE SCALE GENOMIC DNA]</scope>
    <source>
        <strain evidence="6">cv. SF193</strain>
        <tissue evidence="4">Leaves</tissue>
    </source>
</reference>
<keyword evidence="3 4" id="KW-0012">Acyltransferase</keyword>
<evidence type="ECO:0000256" key="3">
    <source>
        <dbReference type="ARBA" id="ARBA00023315"/>
    </source>
</evidence>
<organism evidence="5 6">
    <name type="scientific">Helianthus annuus</name>
    <name type="common">Common sunflower</name>
    <dbReference type="NCBI Taxonomy" id="4232"/>
    <lineage>
        <taxon>Eukaryota</taxon>
        <taxon>Viridiplantae</taxon>
        <taxon>Streptophyta</taxon>
        <taxon>Embryophyta</taxon>
        <taxon>Tracheophyta</taxon>
        <taxon>Spermatophyta</taxon>
        <taxon>Magnoliopsida</taxon>
        <taxon>eudicotyledons</taxon>
        <taxon>Gunneridae</taxon>
        <taxon>Pentapetalae</taxon>
        <taxon>asterids</taxon>
        <taxon>campanulids</taxon>
        <taxon>Asterales</taxon>
        <taxon>Asteraceae</taxon>
        <taxon>Asteroideae</taxon>
        <taxon>Heliantheae alliance</taxon>
        <taxon>Heliantheae</taxon>
        <taxon>Helianthus</taxon>
    </lineage>
</organism>
<dbReference type="EC" id="2.3.1.-" evidence="4"/>
<dbReference type="AlphaFoldDB" id="A0A251SUU3"/>
<evidence type="ECO:0000313" key="5">
    <source>
        <dbReference type="EMBL" id="OTG02635.1"/>
    </source>
</evidence>
<gene>
    <name evidence="5" type="ORF">HannXRQ_Chr13g0415291</name>
    <name evidence="4" type="ORF">HanXRQr2_Chr13g0604111</name>
</gene>
<reference evidence="5" key="2">
    <citation type="submission" date="2017-02" db="EMBL/GenBank/DDBJ databases">
        <title>Sunflower complete genome.</title>
        <authorList>
            <person name="Langlade N."/>
            <person name="Munos S."/>
        </authorList>
    </citation>
    <scope>NUCLEOTIDE SEQUENCE [LARGE SCALE GENOMIC DNA]</scope>
    <source>
        <tissue evidence="5">Leaves</tissue>
    </source>
</reference>
<name>A0A251SUU3_HELAN</name>
<dbReference type="InParanoid" id="A0A251SUU3"/>
<dbReference type="GO" id="GO:0016746">
    <property type="term" value="F:acyltransferase activity"/>
    <property type="evidence" value="ECO:0007669"/>
    <property type="project" value="UniProtKB-KW"/>
</dbReference>
<accession>A0A251SUU3</accession>
<evidence type="ECO:0000313" key="6">
    <source>
        <dbReference type="Proteomes" id="UP000215914"/>
    </source>
</evidence>
<evidence type="ECO:0000256" key="2">
    <source>
        <dbReference type="ARBA" id="ARBA00022679"/>
    </source>
</evidence>
<protein>
    <submittedName>
        <fullName evidence="4 5">Transferase</fullName>
        <ecNumber evidence="4">2.3.1.-</ecNumber>
    </submittedName>
</protein>
<keyword evidence="6" id="KW-1185">Reference proteome</keyword>
<dbReference type="Gramene" id="mRNA:HanXRQr2_Chr13g0604111">
    <property type="protein sequence ID" value="CDS:HanXRQr2_Chr13g0604111.1"/>
    <property type="gene ID" value="HanXRQr2_Chr13g0604111"/>
</dbReference>
<dbReference type="Gene3D" id="3.30.559.10">
    <property type="entry name" value="Chloramphenicol acetyltransferase-like domain"/>
    <property type="match status" value="1"/>
</dbReference>
<keyword evidence="2 5" id="KW-0808">Transferase</keyword>
<dbReference type="Proteomes" id="UP000215914">
    <property type="component" value="Chromosome 13"/>
</dbReference>
<dbReference type="PANTHER" id="PTHR31623">
    <property type="entry name" value="F21J9.9"/>
    <property type="match status" value="1"/>
</dbReference>
<proteinExistence type="inferred from homology"/>
<dbReference type="PANTHER" id="PTHR31623:SF70">
    <property type="entry name" value="TRANSFERASE, CHLORAMPHENICOL ACETYLTRANSFERASE-LIKE DOMAIN PROTEIN"/>
    <property type="match status" value="1"/>
</dbReference>
<dbReference type="Pfam" id="PF02458">
    <property type="entry name" value="Transferase"/>
    <property type="match status" value="1"/>
</dbReference>
<dbReference type="InterPro" id="IPR023213">
    <property type="entry name" value="CAT-like_dom_sf"/>
</dbReference>
<sequence length="89" mass="10048">MVLNSFSDAANIPDTTNVTWLASWCKFPFYNVNFGFRKPLWVGCGFVSFKRGMMLLDDTKGNAVEAYATMGVKDVPYFEQDEDIKAFAT</sequence>
<evidence type="ECO:0000313" key="4">
    <source>
        <dbReference type="EMBL" id="KAF5774739.1"/>
    </source>
</evidence>
<dbReference type="EMBL" id="MNCJ02000328">
    <property type="protein sequence ID" value="KAF5774739.1"/>
    <property type="molecule type" value="Genomic_DNA"/>
</dbReference>
<dbReference type="EMBL" id="CM007902">
    <property type="protein sequence ID" value="OTG02635.1"/>
    <property type="molecule type" value="Genomic_DNA"/>
</dbReference>